<comment type="similarity">
    <text evidence="1">Belongs to the UPF0612 family.</text>
</comment>
<evidence type="ECO:0000259" key="2">
    <source>
        <dbReference type="Pfam" id="PF08593"/>
    </source>
</evidence>
<accession>A0A067N1U6</accession>
<evidence type="ECO:0000256" key="1">
    <source>
        <dbReference type="ARBA" id="ARBA00005788"/>
    </source>
</evidence>
<reference evidence="4" key="1">
    <citation type="journal article" date="2014" name="Proc. Natl. Acad. Sci. U.S.A.">
        <title>Extensive sampling of basidiomycete genomes demonstrates inadequacy of the white-rot/brown-rot paradigm for wood decay fungi.</title>
        <authorList>
            <person name="Riley R."/>
            <person name="Salamov A.A."/>
            <person name="Brown D.W."/>
            <person name="Nagy L.G."/>
            <person name="Floudas D."/>
            <person name="Held B.W."/>
            <person name="Levasseur A."/>
            <person name="Lombard V."/>
            <person name="Morin E."/>
            <person name="Otillar R."/>
            <person name="Lindquist E.A."/>
            <person name="Sun H."/>
            <person name="LaButti K.M."/>
            <person name="Schmutz J."/>
            <person name="Jabbour D."/>
            <person name="Luo H."/>
            <person name="Baker S.E."/>
            <person name="Pisabarro A.G."/>
            <person name="Walton J.D."/>
            <person name="Blanchette R.A."/>
            <person name="Henrissat B."/>
            <person name="Martin F."/>
            <person name="Cullen D."/>
            <person name="Hibbett D.S."/>
            <person name="Grigoriev I.V."/>
        </authorList>
    </citation>
    <scope>NUCLEOTIDE SEQUENCE [LARGE SCALE GENOMIC DNA]</scope>
    <source>
        <strain evidence="4">PC15</strain>
    </source>
</reference>
<dbReference type="Pfam" id="PF08593">
    <property type="entry name" value="Mug135_C"/>
    <property type="match status" value="1"/>
</dbReference>
<feature type="domain" description="Mug135-like C-terminal" evidence="2">
    <location>
        <begin position="124"/>
        <end position="201"/>
    </location>
</feature>
<organism evidence="3 4">
    <name type="scientific">Pleurotus ostreatus (strain PC15)</name>
    <name type="common">Oyster mushroom</name>
    <dbReference type="NCBI Taxonomy" id="1137138"/>
    <lineage>
        <taxon>Eukaryota</taxon>
        <taxon>Fungi</taxon>
        <taxon>Dikarya</taxon>
        <taxon>Basidiomycota</taxon>
        <taxon>Agaricomycotina</taxon>
        <taxon>Agaricomycetes</taxon>
        <taxon>Agaricomycetidae</taxon>
        <taxon>Agaricales</taxon>
        <taxon>Pleurotineae</taxon>
        <taxon>Pleurotaceae</taxon>
        <taxon>Pleurotus</taxon>
    </lineage>
</organism>
<dbReference type="OrthoDB" id="3230244at2759"/>
<name>A0A067N1U6_PLEO1</name>
<dbReference type="AlphaFoldDB" id="A0A067N1U6"/>
<dbReference type="InterPro" id="IPR013902">
    <property type="entry name" value="Mug135-like_C"/>
</dbReference>
<sequence>MPVALPELTQDRLQVLKVPDDPPNPANVAKAYILLNQASSRAIHYLDGRLISDDDICKVATYATQLITTRIGRPDIRDEVVAALRDTMPTLLQPVRNDITRVKTELAGARRDIRRNGRLIGLTWNGNSRPTDTATFEIVPFPNFEDPTTAPHNLPPLHSPQAIDELGPHHLRAYVRGYHPNLQAPGDRNECIKLVLTGIGAYGHVRE</sequence>
<proteinExistence type="inferred from homology"/>
<evidence type="ECO:0000313" key="4">
    <source>
        <dbReference type="Proteomes" id="UP000027073"/>
    </source>
</evidence>
<protein>
    <recommendedName>
        <fullName evidence="2">Mug135-like C-terminal domain-containing protein</fullName>
    </recommendedName>
</protein>
<dbReference type="HOGENOM" id="CLU_1326863_0_0_1"/>
<dbReference type="EMBL" id="KL198015">
    <property type="protein sequence ID" value="KDQ21983.1"/>
    <property type="molecule type" value="Genomic_DNA"/>
</dbReference>
<gene>
    <name evidence="3" type="ORF">PLEOSDRAFT_161785</name>
</gene>
<dbReference type="Proteomes" id="UP000027073">
    <property type="component" value="Unassembled WGS sequence"/>
</dbReference>
<dbReference type="VEuPathDB" id="FungiDB:PLEOSDRAFT_161785"/>
<dbReference type="InParanoid" id="A0A067N1U6"/>
<evidence type="ECO:0000313" key="3">
    <source>
        <dbReference type="EMBL" id="KDQ21983.1"/>
    </source>
</evidence>